<protein>
    <submittedName>
        <fullName evidence="6">Helix-turn-helix domain-containing protein</fullName>
    </submittedName>
</protein>
<dbReference type="RefSeq" id="WP_161339920.1">
    <property type="nucleotide sequence ID" value="NZ_JBHSDG010000003.1"/>
</dbReference>
<evidence type="ECO:0000313" key="6">
    <source>
        <dbReference type="EMBL" id="MZR23449.1"/>
    </source>
</evidence>
<dbReference type="GO" id="GO:0003677">
    <property type="term" value="F:DNA binding"/>
    <property type="evidence" value="ECO:0007669"/>
    <property type="project" value="UniProtKB-KW"/>
</dbReference>
<dbReference type="Gene3D" id="1.10.10.10">
    <property type="entry name" value="Winged helix-like DNA-binding domain superfamily/Winged helix DNA-binding domain"/>
    <property type="match status" value="1"/>
</dbReference>
<dbReference type="SMART" id="SM00419">
    <property type="entry name" value="HTH_CRP"/>
    <property type="match status" value="1"/>
</dbReference>
<keyword evidence="3" id="KW-0804">Transcription</keyword>
<dbReference type="AlphaFoldDB" id="A0A845MI13"/>
<name>A0A845MI13_9PROT</name>
<dbReference type="SUPFAM" id="SSF51206">
    <property type="entry name" value="cAMP-binding domain-like"/>
    <property type="match status" value="1"/>
</dbReference>
<dbReference type="SMART" id="SM00100">
    <property type="entry name" value="cNMP"/>
    <property type="match status" value="1"/>
</dbReference>
<dbReference type="CDD" id="cd00038">
    <property type="entry name" value="CAP_ED"/>
    <property type="match status" value="1"/>
</dbReference>
<dbReference type="PROSITE" id="PS50042">
    <property type="entry name" value="CNMP_BINDING_3"/>
    <property type="match status" value="1"/>
</dbReference>
<dbReference type="InterPro" id="IPR014710">
    <property type="entry name" value="RmlC-like_jellyroll"/>
</dbReference>
<evidence type="ECO:0000313" key="7">
    <source>
        <dbReference type="Proteomes" id="UP000445696"/>
    </source>
</evidence>
<feature type="domain" description="HTH crp-type" evidence="5">
    <location>
        <begin position="148"/>
        <end position="221"/>
    </location>
</feature>
<proteinExistence type="predicted"/>
<dbReference type="PANTHER" id="PTHR24567:SF28">
    <property type="entry name" value="LISTERIOLYSIN REGULATORY PROTEIN"/>
    <property type="match status" value="1"/>
</dbReference>
<dbReference type="PANTHER" id="PTHR24567">
    <property type="entry name" value="CRP FAMILY TRANSCRIPTIONAL REGULATORY PROTEIN"/>
    <property type="match status" value="1"/>
</dbReference>
<evidence type="ECO:0000256" key="3">
    <source>
        <dbReference type="ARBA" id="ARBA00023163"/>
    </source>
</evidence>
<dbReference type="InterPro" id="IPR036388">
    <property type="entry name" value="WH-like_DNA-bd_sf"/>
</dbReference>
<dbReference type="InterPro" id="IPR036390">
    <property type="entry name" value="WH_DNA-bd_sf"/>
</dbReference>
<gene>
    <name evidence="6" type="ORF">GQF03_14010</name>
</gene>
<dbReference type="InterPro" id="IPR012318">
    <property type="entry name" value="HTH_CRP"/>
</dbReference>
<reference evidence="6 7" key="1">
    <citation type="journal article" date="2014" name="Int. J. Syst. Evol. Microbiol.">
        <title>Sneathiella chungangensis sp. nov., isolated from a marine sand, and emended description of the genus Sneathiella.</title>
        <authorList>
            <person name="Siamphan C."/>
            <person name="Kim H."/>
            <person name="Lee J.S."/>
            <person name="Kim W."/>
        </authorList>
    </citation>
    <scope>NUCLEOTIDE SEQUENCE [LARGE SCALE GENOMIC DNA]</scope>
    <source>
        <strain evidence="6 7">KCTC 32476</strain>
    </source>
</reference>
<organism evidence="6 7">
    <name type="scientific">Sneathiella chungangensis</name>
    <dbReference type="NCBI Taxonomy" id="1418234"/>
    <lineage>
        <taxon>Bacteria</taxon>
        <taxon>Pseudomonadati</taxon>
        <taxon>Pseudomonadota</taxon>
        <taxon>Alphaproteobacteria</taxon>
        <taxon>Sneathiellales</taxon>
        <taxon>Sneathiellaceae</taxon>
        <taxon>Sneathiella</taxon>
    </lineage>
</organism>
<dbReference type="PRINTS" id="PR00034">
    <property type="entry name" value="HTHCRP"/>
</dbReference>
<dbReference type="EMBL" id="WTVA01000015">
    <property type="protein sequence ID" value="MZR23449.1"/>
    <property type="molecule type" value="Genomic_DNA"/>
</dbReference>
<dbReference type="Proteomes" id="UP000445696">
    <property type="component" value="Unassembled WGS sequence"/>
</dbReference>
<evidence type="ECO:0000256" key="2">
    <source>
        <dbReference type="ARBA" id="ARBA00023125"/>
    </source>
</evidence>
<evidence type="ECO:0000259" key="4">
    <source>
        <dbReference type="PROSITE" id="PS50042"/>
    </source>
</evidence>
<feature type="domain" description="Cyclic nucleotide-binding" evidence="4">
    <location>
        <begin position="14"/>
        <end position="100"/>
    </location>
</feature>
<comment type="caution">
    <text evidence="6">The sequence shown here is derived from an EMBL/GenBank/DDBJ whole genome shotgun (WGS) entry which is preliminary data.</text>
</comment>
<dbReference type="GO" id="GO:0005829">
    <property type="term" value="C:cytosol"/>
    <property type="evidence" value="ECO:0007669"/>
    <property type="project" value="TreeGrafter"/>
</dbReference>
<dbReference type="InterPro" id="IPR000595">
    <property type="entry name" value="cNMP-bd_dom"/>
</dbReference>
<evidence type="ECO:0000256" key="1">
    <source>
        <dbReference type="ARBA" id="ARBA00023015"/>
    </source>
</evidence>
<dbReference type="InterPro" id="IPR050397">
    <property type="entry name" value="Env_Response_Regulators"/>
</dbReference>
<evidence type="ECO:0000259" key="5">
    <source>
        <dbReference type="PROSITE" id="PS51063"/>
    </source>
</evidence>
<dbReference type="PROSITE" id="PS51063">
    <property type="entry name" value="HTH_CRP_2"/>
    <property type="match status" value="1"/>
</dbReference>
<keyword evidence="1" id="KW-0805">Transcription regulation</keyword>
<dbReference type="CDD" id="cd00092">
    <property type="entry name" value="HTH_CRP"/>
    <property type="match status" value="1"/>
</dbReference>
<dbReference type="Pfam" id="PF00027">
    <property type="entry name" value="cNMP_binding"/>
    <property type="match status" value="1"/>
</dbReference>
<keyword evidence="7" id="KW-1185">Reference proteome</keyword>
<dbReference type="Gene3D" id="2.60.120.10">
    <property type="entry name" value="Jelly Rolls"/>
    <property type="match status" value="1"/>
</dbReference>
<dbReference type="InterPro" id="IPR018490">
    <property type="entry name" value="cNMP-bd_dom_sf"/>
</dbReference>
<accession>A0A845MI13</accession>
<dbReference type="OrthoDB" id="3525895at2"/>
<dbReference type="GO" id="GO:0003700">
    <property type="term" value="F:DNA-binding transcription factor activity"/>
    <property type="evidence" value="ECO:0007669"/>
    <property type="project" value="TreeGrafter"/>
</dbReference>
<dbReference type="Pfam" id="PF13545">
    <property type="entry name" value="HTH_Crp_2"/>
    <property type="match status" value="1"/>
</dbReference>
<keyword evidence="2" id="KW-0238">DNA-binding</keyword>
<dbReference type="SUPFAM" id="SSF46785">
    <property type="entry name" value="Winged helix' DNA-binding domain"/>
    <property type="match status" value="1"/>
</dbReference>
<sequence length="233" mass="25585">MSLLDASLIADIPLFQGVARQDLVELLSKAKSERYVKERTIFNQGEDAHSFFLLLDGHIRVVRITPEGEQVIVRYISSGELFGIAHALGLDKYPANAVSAVDCVVLSWPGAIWKSVSEKFPAFTANTYKTVGARLQEAQDKVVELATERVEQRVANAILKLANQTGKKTEDGILIDFPVSRQDISEMTGTTLHTVSRLLSAWEQEGIVKSGRKKITVIEGHKLAVLAGGDQRS</sequence>